<evidence type="ECO:0000313" key="2">
    <source>
        <dbReference type="Proteomes" id="UP000240212"/>
    </source>
</evidence>
<organism evidence="1 2">
    <name type="scientific">Siccibacter turicensis</name>
    <dbReference type="NCBI Taxonomy" id="357233"/>
    <lineage>
        <taxon>Bacteria</taxon>
        <taxon>Pseudomonadati</taxon>
        <taxon>Pseudomonadota</taxon>
        <taxon>Gammaproteobacteria</taxon>
        <taxon>Enterobacterales</taxon>
        <taxon>Enterobacteriaceae</taxon>
        <taxon>Siccibacter</taxon>
    </lineage>
</organism>
<protein>
    <recommendedName>
        <fullName evidence="3">DUF4347 domain-containing protein</fullName>
    </recommendedName>
</protein>
<dbReference type="STRING" id="1388748.GCA_000463155_00598"/>
<dbReference type="Proteomes" id="UP000240212">
    <property type="component" value="Unassembled WGS sequence"/>
</dbReference>
<reference evidence="1 2" key="1">
    <citation type="submission" date="2018-03" db="EMBL/GenBank/DDBJ databases">
        <title>Draft genome sequence of the first documented clinical Siccibacter turicensis isolate in Austria.</title>
        <authorList>
            <person name="Lepuschitz S."/>
            <person name="Pekard-Amenitsch S."/>
            <person name="Haunold R."/>
            <person name="Schill S."/>
            <person name="Mach R."/>
            <person name="Allerberger F."/>
            <person name="Ruppitsch W."/>
            <person name="Forsythe S.J."/>
        </authorList>
    </citation>
    <scope>NUCLEOTIDE SEQUENCE [LARGE SCALE GENOMIC DNA]</scope>
    <source>
        <strain evidence="1 2">6100069499-17</strain>
    </source>
</reference>
<sequence length="152" mass="17277">MIVIICTDDAQLEEIARHSIRHHPLVFERKFKVFHNELPQLRENENLFIIAHGAFQGDEGEPVIGDKSAAFYLDGRDCYHNIYAIFPNNYAGAVYVDACESADNSEDMPSFIKTLQYQFYRNGQDIQVYGINGVSSGLIPLPDNPKWQPAEL</sequence>
<dbReference type="EMBL" id="PYEP01000006">
    <property type="protein sequence ID" value="PSN07015.1"/>
    <property type="molecule type" value="Genomic_DNA"/>
</dbReference>
<proteinExistence type="predicted"/>
<keyword evidence="2" id="KW-1185">Reference proteome</keyword>
<name>A0A2P8VHH8_9ENTR</name>
<accession>A0A2P8VHH8</accession>
<comment type="caution">
    <text evidence="1">The sequence shown here is derived from an EMBL/GenBank/DDBJ whole genome shotgun (WGS) entry which is preliminary data.</text>
</comment>
<evidence type="ECO:0008006" key="3">
    <source>
        <dbReference type="Google" id="ProtNLM"/>
    </source>
</evidence>
<dbReference type="AlphaFoldDB" id="A0A2P8VHH8"/>
<evidence type="ECO:0000313" key="1">
    <source>
        <dbReference type="EMBL" id="PSN07015.1"/>
    </source>
</evidence>
<gene>
    <name evidence="1" type="ORF">C7G83_14280</name>
</gene>
<dbReference type="OrthoDB" id="6506739at2"/>